<gene>
    <name evidence="4" type="ordered locus">Hhal_2203</name>
</gene>
<organism evidence="4 5">
    <name type="scientific">Halorhodospira halophila (strain DSM 244 / SL1)</name>
    <name type="common">Ectothiorhodospira halophila (strain DSM 244 / SL1)</name>
    <dbReference type="NCBI Taxonomy" id="349124"/>
    <lineage>
        <taxon>Bacteria</taxon>
        <taxon>Pseudomonadati</taxon>
        <taxon>Pseudomonadota</taxon>
        <taxon>Gammaproteobacteria</taxon>
        <taxon>Chromatiales</taxon>
        <taxon>Ectothiorhodospiraceae</taxon>
        <taxon>Halorhodospira</taxon>
    </lineage>
</organism>
<dbReference type="STRING" id="349124.Hhal_2203"/>
<dbReference type="Pfam" id="PF09712">
    <property type="entry name" value="PHA_synth_III_E"/>
    <property type="match status" value="1"/>
</dbReference>
<keyword evidence="5" id="KW-1185">Reference proteome</keyword>
<dbReference type="KEGG" id="hha:Hhal_2203"/>
<dbReference type="InterPro" id="IPR010123">
    <property type="entry name" value="PHA_synth_III_E"/>
</dbReference>
<reference evidence="5" key="1">
    <citation type="submission" date="2006-12" db="EMBL/GenBank/DDBJ databases">
        <title>Complete sequence of Halorhodospira halophila SL1.</title>
        <authorList>
            <consortium name="US DOE Joint Genome Institute"/>
            <person name="Copeland A."/>
            <person name="Lucas S."/>
            <person name="Lapidus A."/>
            <person name="Barry K."/>
            <person name="Detter J.C."/>
            <person name="Glavina del Rio T."/>
            <person name="Hammon N."/>
            <person name="Israni S."/>
            <person name="Dalin E."/>
            <person name="Tice H."/>
            <person name="Pitluck S."/>
            <person name="Saunders E."/>
            <person name="Brettin T."/>
            <person name="Bruce D."/>
            <person name="Han C."/>
            <person name="Tapia R."/>
            <person name="Schmutz J."/>
            <person name="Larimer F."/>
            <person name="Land M."/>
            <person name="Hauser L."/>
            <person name="Kyrpides N."/>
            <person name="Mikhailova N."/>
            <person name="Hoff W."/>
            <person name="Richardson P."/>
        </authorList>
    </citation>
    <scope>NUCLEOTIDE SEQUENCE [LARGE SCALE GENOMIC DNA]</scope>
    <source>
        <strain evidence="5">DSM 244 / SL1</strain>
    </source>
</reference>
<keyword evidence="3" id="KW-0583">PHB biosynthesis</keyword>
<reference evidence="4 5" key="2">
    <citation type="journal article" date="2013" name="Stand. Genomic Sci.">
        <title>Complete genome sequence of Halorhodospira halophila SL1.</title>
        <authorList>
            <person name="Challacombe J.F."/>
            <person name="Majid S."/>
            <person name="Deole R."/>
            <person name="Brettin T.S."/>
            <person name="Bruce D."/>
            <person name="Delano S.F."/>
            <person name="Detter J.C."/>
            <person name="Gleasner C.D."/>
            <person name="Han C.S."/>
            <person name="Misra M."/>
            <person name="Reitenga K.G."/>
            <person name="Mikhailova N."/>
            <person name="Woyke T."/>
            <person name="Pitluck S."/>
            <person name="Nolan M."/>
            <person name="Land M.L."/>
            <person name="Saunders E."/>
            <person name="Tapia R."/>
            <person name="Lapidus A."/>
            <person name="Ivanova N."/>
            <person name="Hoff W.D."/>
        </authorList>
    </citation>
    <scope>NUCLEOTIDE SEQUENCE [LARGE SCALE GENOMIC DNA]</scope>
    <source>
        <strain evidence="5">DSM 244 / SL1</strain>
    </source>
</reference>
<dbReference type="GO" id="GO:0042619">
    <property type="term" value="P:poly-hydroxybutyrate biosynthetic process"/>
    <property type="evidence" value="ECO:0007669"/>
    <property type="project" value="UniProtKB-KW"/>
</dbReference>
<comment type="pathway">
    <text evidence="1">Biopolymer metabolism; poly-(R)-3-hydroxybutanoate biosynthesis.</text>
</comment>
<name>A1WZ55_HALHL</name>
<dbReference type="RefSeq" id="WP_011814989.1">
    <property type="nucleotide sequence ID" value="NC_008789.1"/>
</dbReference>
<evidence type="ECO:0000256" key="1">
    <source>
        <dbReference type="ARBA" id="ARBA00004683"/>
    </source>
</evidence>
<accession>A1WZ55</accession>
<protein>
    <recommendedName>
        <fullName evidence="2">Poly(3-hydroxyalkanoate) polymerase subunit PhaE</fullName>
    </recommendedName>
</protein>
<proteinExistence type="predicted"/>
<dbReference type="Proteomes" id="UP000000647">
    <property type="component" value="Chromosome"/>
</dbReference>
<dbReference type="EMBL" id="CP000544">
    <property type="protein sequence ID" value="ABM62967.1"/>
    <property type="molecule type" value="Genomic_DNA"/>
</dbReference>
<sequence length="262" mass="29027">MASGEAFDSDWILRMGDAIPVGVLWRALEADGGTPGPACTAAFQSLRTQLDTTQAALEAVAPAAAGKEGGTADPTPEWLAPWLQTIARLGPWQHGLERAQGLQAALDRYLRAYAECARILIGSVRAGLDALEHRLQVAAQTPEQPPPESYRTLYDWWLTESEACYEETLASQQWAAAFGRLTNATTALLNRYQEQVDAGLRTLDLPNRDDFIDTQRRLVELERSQRRTARGDELTALREEVARLREEVNTLRADQSPGSRER</sequence>
<evidence type="ECO:0000313" key="4">
    <source>
        <dbReference type="EMBL" id="ABM62967.1"/>
    </source>
</evidence>
<evidence type="ECO:0000256" key="3">
    <source>
        <dbReference type="ARBA" id="ARBA00022752"/>
    </source>
</evidence>
<evidence type="ECO:0000313" key="5">
    <source>
        <dbReference type="Proteomes" id="UP000000647"/>
    </source>
</evidence>
<dbReference type="UniPathway" id="UPA00917"/>
<evidence type="ECO:0000256" key="2">
    <source>
        <dbReference type="ARBA" id="ARBA00019066"/>
    </source>
</evidence>
<dbReference type="AlphaFoldDB" id="A1WZ55"/>
<dbReference type="HOGENOM" id="CLU_1060758_0_0_6"/>